<dbReference type="InterPro" id="IPR004869">
    <property type="entry name" value="MMPL_dom"/>
</dbReference>
<dbReference type="Pfam" id="PF03176">
    <property type="entry name" value="MMPL"/>
    <property type="match status" value="1"/>
</dbReference>
<evidence type="ECO:0000259" key="8">
    <source>
        <dbReference type="Pfam" id="PF03176"/>
    </source>
</evidence>
<keyword evidence="6 7" id="KW-0472">Membrane</keyword>
<dbReference type="PANTHER" id="PTHR33406:SF6">
    <property type="entry name" value="MEMBRANE PROTEIN YDGH-RELATED"/>
    <property type="match status" value="1"/>
</dbReference>
<keyword evidence="4 7" id="KW-0812">Transmembrane</keyword>
<dbReference type="PANTHER" id="PTHR33406">
    <property type="entry name" value="MEMBRANE PROTEIN MJ1562-RELATED"/>
    <property type="match status" value="1"/>
</dbReference>
<dbReference type="Gene3D" id="1.20.1640.10">
    <property type="entry name" value="Multidrug efflux transporter AcrB transmembrane domain"/>
    <property type="match status" value="1"/>
</dbReference>
<feature type="transmembrane region" description="Helical" evidence="7">
    <location>
        <begin position="45"/>
        <end position="65"/>
    </location>
</feature>
<dbReference type="GO" id="GO:0005886">
    <property type="term" value="C:plasma membrane"/>
    <property type="evidence" value="ECO:0007669"/>
    <property type="project" value="UniProtKB-SubCell"/>
</dbReference>
<name>X1QY13_9ZZZZ</name>
<comment type="subcellular location">
    <subcellularLocation>
        <location evidence="1">Cell membrane</location>
        <topology evidence="1">Multi-pass membrane protein</topology>
    </subcellularLocation>
</comment>
<evidence type="ECO:0000256" key="4">
    <source>
        <dbReference type="ARBA" id="ARBA00022692"/>
    </source>
</evidence>
<evidence type="ECO:0000256" key="6">
    <source>
        <dbReference type="ARBA" id="ARBA00023136"/>
    </source>
</evidence>
<dbReference type="InterPro" id="IPR050545">
    <property type="entry name" value="Mycobact_MmpL"/>
</dbReference>
<reference evidence="9" key="1">
    <citation type="journal article" date="2014" name="Front. Microbiol.">
        <title>High frequency of phylogenetically diverse reductive dehalogenase-homologous genes in deep subseafloor sedimentary metagenomes.</title>
        <authorList>
            <person name="Kawai M."/>
            <person name="Futagami T."/>
            <person name="Toyoda A."/>
            <person name="Takaki Y."/>
            <person name="Nishi S."/>
            <person name="Hori S."/>
            <person name="Arai W."/>
            <person name="Tsubouchi T."/>
            <person name="Morono Y."/>
            <person name="Uchiyama I."/>
            <person name="Ito T."/>
            <person name="Fujiyama A."/>
            <person name="Inagaki F."/>
            <person name="Takami H."/>
        </authorList>
    </citation>
    <scope>NUCLEOTIDE SEQUENCE</scope>
    <source>
        <strain evidence="9">Expedition CK06-06</strain>
    </source>
</reference>
<evidence type="ECO:0000256" key="5">
    <source>
        <dbReference type="ARBA" id="ARBA00022989"/>
    </source>
</evidence>
<comment type="similarity">
    <text evidence="2">Belongs to the resistance-nodulation-cell division (RND) (TC 2.A.6) family. MmpL subfamily.</text>
</comment>
<dbReference type="SUPFAM" id="SSF82866">
    <property type="entry name" value="Multidrug efflux transporter AcrB transmembrane domain"/>
    <property type="match status" value="1"/>
</dbReference>
<feature type="non-terminal residue" evidence="9">
    <location>
        <position position="80"/>
    </location>
</feature>
<keyword evidence="3" id="KW-1003">Cell membrane</keyword>
<evidence type="ECO:0000256" key="7">
    <source>
        <dbReference type="SAM" id="Phobius"/>
    </source>
</evidence>
<accession>X1QY13</accession>
<evidence type="ECO:0000256" key="1">
    <source>
        <dbReference type="ARBA" id="ARBA00004651"/>
    </source>
</evidence>
<evidence type="ECO:0000256" key="2">
    <source>
        <dbReference type="ARBA" id="ARBA00010157"/>
    </source>
</evidence>
<evidence type="ECO:0000313" key="9">
    <source>
        <dbReference type="EMBL" id="GAI55760.1"/>
    </source>
</evidence>
<keyword evidence="5 7" id="KW-1133">Transmembrane helix</keyword>
<feature type="transmembrane region" description="Helical" evidence="7">
    <location>
        <begin position="6"/>
        <end position="24"/>
    </location>
</feature>
<organism evidence="9">
    <name type="scientific">marine sediment metagenome</name>
    <dbReference type="NCBI Taxonomy" id="412755"/>
    <lineage>
        <taxon>unclassified sequences</taxon>
        <taxon>metagenomes</taxon>
        <taxon>ecological metagenomes</taxon>
    </lineage>
</organism>
<evidence type="ECO:0000256" key="3">
    <source>
        <dbReference type="ARBA" id="ARBA00022475"/>
    </source>
</evidence>
<dbReference type="EMBL" id="BARV01040619">
    <property type="protein sequence ID" value="GAI55760.1"/>
    <property type="molecule type" value="Genomic_DNA"/>
</dbReference>
<proteinExistence type="inferred from homology"/>
<gene>
    <name evidence="9" type="ORF">S06H3_61830</name>
</gene>
<protein>
    <recommendedName>
        <fullName evidence="8">Membrane transport protein MMPL domain-containing protein</fullName>
    </recommendedName>
</protein>
<sequence length="80" mass="8717">MFAVLTALGLDFDVLFLGIFMNLYKKTEDIEQSILDAIKQTMKNISIAGVVMAATYMGLMFTSSIHMKQIGLGLGIGILV</sequence>
<dbReference type="AlphaFoldDB" id="X1QY13"/>
<comment type="caution">
    <text evidence="9">The sequence shown here is derived from an EMBL/GenBank/DDBJ whole genome shotgun (WGS) entry which is preliminary data.</text>
</comment>
<feature type="domain" description="Membrane transport protein MMPL" evidence="8">
    <location>
        <begin position="1"/>
        <end position="80"/>
    </location>
</feature>